<keyword evidence="6" id="KW-0227">DNA damage</keyword>
<evidence type="ECO:0000256" key="12">
    <source>
        <dbReference type="ARBA" id="ARBA00047995"/>
    </source>
</evidence>
<keyword evidence="5" id="KW-0547">Nucleotide-binding</keyword>
<dbReference type="SMART" id="SM00490">
    <property type="entry name" value="HELICc"/>
    <property type="match status" value="1"/>
</dbReference>
<evidence type="ECO:0000259" key="16">
    <source>
        <dbReference type="PROSITE" id="PS51194"/>
    </source>
</evidence>
<evidence type="ECO:0000256" key="7">
    <source>
        <dbReference type="ARBA" id="ARBA00022801"/>
    </source>
</evidence>
<comment type="similarity">
    <text evidence="3 13">Belongs to the DEAD box helicase family. DEAH subfamily. FANCM sub-subfamily.</text>
</comment>
<keyword evidence="9" id="KW-0067">ATP-binding</keyword>
<comment type="subcellular location">
    <subcellularLocation>
        <location evidence="2 13">Nucleus</location>
    </subcellularLocation>
</comment>
<comment type="subunit">
    <text evidence="4 13">Interacts with the MHF histone-fold complex to form the FANCM-MHF complex.</text>
</comment>
<evidence type="ECO:0000256" key="11">
    <source>
        <dbReference type="ARBA" id="ARBA00023242"/>
    </source>
</evidence>
<keyword evidence="8" id="KW-0347">Helicase</keyword>
<feature type="compositionally biased region" description="Polar residues" evidence="14">
    <location>
        <begin position="421"/>
        <end position="433"/>
    </location>
</feature>
<evidence type="ECO:0000313" key="18">
    <source>
        <dbReference type="Proteomes" id="UP001492380"/>
    </source>
</evidence>
<evidence type="ECO:0000256" key="14">
    <source>
        <dbReference type="SAM" id="MobiDB-lite"/>
    </source>
</evidence>
<feature type="compositionally biased region" description="Basic and acidic residues" evidence="14">
    <location>
        <begin position="136"/>
        <end position="157"/>
    </location>
</feature>
<dbReference type="Proteomes" id="UP001492380">
    <property type="component" value="Unassembled WGS sequence"/>
</dbReference>
<evidence type="ECO:0000256" key="8">
    <source>
        <dbReference type="ARBA" id="ARBA00022806"/>
    </source>
</evidence>
<evidence type="ECO:0000259" key="15">
    <source>
        <dbReference type="PROSITE" id="PS51192"/>
    </source>
</evidence>
<evidence type="ECO:0000256" key="3">
    <source>
        <dbReference type="ARBA" id="ARBA00009889"/>
    </source>
</evidence>
<accession>A0ABR1YDS7</accession>
<dbReference type="InterPro" id="IPR000637">
    <property type="entry name" value="HMGI/Y_DNA-bd_CS"/>
</dbReference>
<dbReference type="Pfam" id="PF04851">
    <property type="entry name" value="ResIII"/>
    <property type="match status" value="1"/>
</dbReference>
<dbReference type="InterPro" id="IPR001650">
    <property type="entry name" value="Helicase_C-like"/>
</dbReference>
<feature type="compositionally biased region" description="Pro residues" evidence="14">
    <location>
        <begin position="278"/>
        <end position="289"/>
    </location>
</feature>
<dbReference type="PANTHER" id="PTHR14025">
    <property type="entry name" value="FANCONI ANEMIA GROUP M FANCM FAMILY MEMBER"/>
    <property type="match status" value="1"/>
</dbReference>
<feature type="domain" description="Helicase C-terminal" evidence="16">
    <location>
        <begin position="911"/>
        <end position="1068"/>
    </location>
</feature>
<dbReference type="CDD" id="cd12091">
    <property type="entry name" value="FANCM_ID"/>
    <property type="match status" value="1"/>
</dbReference>
<feature type="compositionally biased region" description="Acidic residues" evidence="14">
    <location>
        <begin position="390"/>
        <end position="407"/>
    </location>
</feature>
<comment type="caution">
    <text evidence="17">The sequence shown here is derived from an EMBL/GenBank/DDBJ whole genome shotgun (WGS) entry which is preliminary data.</text>
</comment>
<dbReference type="SUPFAM" id="SSF52540">
    <property type="entry name" value="P-loop containing nucleoside triphosphate hydrolases"/>
    <property type="match status" value="1"/>
</dbReference>
<dbReference type="InterPro" id="IPR014001">
    <property type="entry name" value="Helicase_ATP-bd"/>
</dbReference>
<dbReference type="Gene3D" id="3.40.50.300">
    <property type="entry name" value="P-loop containing nucleotide triphosphate hydrolases"/>
    <property type="match status" value="2"/>
</dbReference>
<feature type="region of interest" description="Disordered" evidence="14">
    <location>
        <begin position="1342"/>
        <end position="1436"/>
    </location>
</feature>
<keyword evidence="18" id="KW-1185">Reference proteome</keyword>
<dbReference type="Gene3D" id="1.20.1320.20">
    <property type="entry name" value="hef helicase domain"/>
    <property type="match status" value="1"/>
</dbReference>
<dbReference type="EC" id="3.6.4.12" evidence="13"/>
<feature type="region of interest" description="Disordered" evidence="14">
    <location>
        <begin position="107"/>
        <end position="438"/>
    </location>
</feature>
<dbReference type="InterPro" id="IPR039686">
    <property type="entry name" value="FANCM/Mph1-like_ID"/>
</dbReference>
<comment type="catalytic activity">
    <reaction evidence="12 13">
        <text>ATP + H2O = ADP + phosphate + H(+)</text>
        <dbReference type="Rhea" id="RHEA:13065"/>
        <dbReference type="ChEBI" id="CHEBI:15377"/>
        <dbReference type="ChEBI" id="CHEBI:15378"/>
        <dbReference type="ChEBI" id="CHEBI:30616"/>
        <dbReference type="ChEBI" id="CHEBI:43474"/>
        <dbReference type="ChEBI" id="CHEBI:456216"/>
        <dbReference type="EC" id="3.6.4.12"/>
    </reaction>
</comment>
<evidence type="ECO:0000256" key="6">
    <source>
        <dbReference type="ARBA" id="ARBA00022763"/>
    </source>
</evidence>
<dbReference type="EMBL" id="JBBWRZ010000011">
    <property type="protein sequence ID" value="KAK8225907.1"/>
    <property type="molecule type" value="Genomic_DNA"/>
</dbReference>
<feature type="compositionally biased region" description="Basic residues" evidence="14">
    <location>
        <begin position="1101"/>
        <end position="1112"/>
    </location>
</feature>
<protein>
    <recommendedName>
        <fullName evidence="13">ATP-dependent DNA helicase</fullName>
        <ecNumber evidence="13">3.6.4.12</ecNumber>
    </recommendedName>
</protein>
<evidence type="ECO:0000256" key="13">
    <source>
        <dbReference type="RuleBase" id="RU367027"/>
    </source>
</evidence>
<dbReference type="CDD" id="cd18033">
    <property type="entry name" value="DEXDc_FANCM"/>
    <property type="match status" value="1"/>
</dbReference>
<evidence type="ECO:0000256" key="2">
    <source>
        <dbReference type="ARBA" id="ARBA00004123"/>
    </source>
</evidence>
<keyword evidence="10" id="KW-0234">DNA repair</keyword>
<feature type="domain" description="Helicase ATP-binding" evidence="15">
    <location>
        <begin position="562"/>
        <end position="730"/>
    </location>
</feature>
<dbReference type="CDD" id="cd18801">
    <property type="entry name" value="SF2_C_FANCM_Hef"/>
    <property type="match status" value="1"/>
</dbReference>
<evidence type="ECO:0000256" key="1">
    <source>
        <dbReference type="ARBA" id="ARBA00003813"/>
    </source>
</evidence>
<dbReference type="PROSITE" id="PS51194">
    <property type="entry name" value="HELICASE_CTER"/>
    <property type="match status" value="1"/>
</dbReference>
<evidence type="ECO:0000256" key="4">
    <source>
        <dbReference type="ARBA" id="ARBA00011390"/>
    </source>
</evidence>
<organism evidence="17 18">
    <name type="scientific">Phyllosticta capitalensis</name>
    <dbReference type="NCBI Taxonomy" id="121624"/>
    <lineage>
        <taxon>Eukaryota</taxon>
        <taxon>Fungi</taxon>
        <taxon>Dikarya</taxon>
        <taxon>Ascomycota</taxon>
        <taxon>Pezizomycotina</taxon>
        <taxon>Dothideomycetes</taxon>
        <taxon>Dothideomycetes incertae sedis</taxon>
        <taxon>Botryosphaeriales</taxon>
        <taxon>Phyllostictaceae</taxon>
        <taxon>Phyllosticta</taxon>
    </lineage>
</organism>
<dbReference type="SMART" id="SM00487">
    <property type="entry name" value="DEXDc"/>
    <property type="match status" value="1"/>
</dbReference>
<reference evidence="17 18" key="1">
    <citation type="submission" date="2024-04" db="EMBL/GenBank/DDBJ databases">
        <title>Phyllosticta paracitricarpa is synonymous to the EU quarantine fungus P. citricarpa based on phylogenomic analyses.</title>
        <authorList>
            <consortium name="Lawrence Berkeley National Laboratory"/>
            <person name="Van Ingen-Buijs V.A."/>
            <person name="Van Westerhoven A.C."/>
            <person name="Haridas S."/>
            <person name="Skiadas P."/>
            <person name="Martin F."/>
            <person name="Groenewald J.Z."/>
            <person name="Crous P.W."/>
            <person name="Seidl M.F."/>
        </authorList>
    </citation>
    <scope>NUCLEOTIDE SEQUENCE [LARGE SCALE GENOMIC DNA]</scope>
    <source>
        <strain evidence="17 18">CBS 123374</strain>
    </source>
</reference>
<keyword evidence="11" id="KW-0539">Nucleus</keyword>
<name>A0ABR1YDS7_9PEZI</name>
<evidence type="ECO:0000256" key="9">
    <source>
        <dbReference type="ARBA" id="ARBA00022840"/>
    </source>
</evidence>
<gene>
    <name evidence="17" type="ORF">HDK90DRAFT_528304</name>
</gene>
<feature type="compositionally biased region" description="Pro residues" evidence="14">
    <location>
        <begin position="367"/>
        <end position="384"/>
    </location>
</feature>
<feature type="compositionally biased region" description="Polar residues" evidence="14">
    <location>
        <begin position="231"/>
        <end position="240"/>
    </location>
</feature>
<comment type="function">
    <text evidence="1 13">ATP-dependent DNA helicase involved in DNA damage repair by homologous recombination and in genome maintenance. Capable of unwinding D-loops. Plays a role in limiting crossover recombinants during mitotic DNA double-strand break (DSB) repair. Component of a FANCM-MHF complex which promotes gene conversion at blocked replication forks, probably by reversal of the stalled fork.</text>
</comment>
<dbReference type="PROSITE" id="PS51192">
    <property type="entry name" value="HELICASE_ATP_BIND_1"/>
    <property type="match status" value="1"/>
</dbReference>
<dbReference type="InterPro" id="IPR027417">
    <property type="entry name" value="P-loop_NTPase"/>
</dbReference>
<feature type="compositionally biased region" description="Acidic residues" evidence="14">
    <location>
        <begin position="1376"/>
        <end position="1385"/>
    </location>
</feature>
<evidence type="ECO:0000256" key="10">
    <source>
        <dbReference type="ARBA" id="ARBA00023204"/>
    </source>
</evidence>
<dbReference type="InterPro" id="IPR006935">
    <property type="entry name" value="Helicase/UvrB_N"/>
</dbReference>
<evidence type="ECO:0000256" key="5">
    <source>
        <dbReference type="ARBA" id="ARBA00022741"/>
    </source>
</evidence>
<proteinExistence type="inferred from homology"/>
<sequence length="1436" mass="160633">MGYTKVATIPAWQACHWGKGLPALERLIKQPWHLPGASARVSPFPVKDTSDIARLFCAIPIRCAVTTPKSSDPSGTLRLALLAPSCHLVPLTAKLYERLAALMPPPRKKRTVTVTSSSDHEEPEFVNGIGKLIIEPPKKSEPKPRKPKANDDPDAPKKPRGRPRKSAQNDDDAAAPKPRRKRKSIVEDEEGSPPEKRKRKPRKSVEAEDDYGSSDDKPSKKSKLKIHEPTYNLQQDTYLTQLPREESPPWAIRPARWQKQDPPPPPKPMFQNFNPLPKAYPPPPPPPPRQTSFPPVSRPGPVQTKSTRPPSSPPDPFEASSPNSLYDLSPKVRPAGQSKSPQFRVPNRAASVVNSGSKVSPKRPEPAPDPTPVPAECPSSPPNIPKQSEFDDDFGSAIFDDFDEESDIPQATKQMPPPTLPTRTARNPTQQVPQGRPEDAHDIEAELADLPSDAFSDSGFSFPDEVQEQETAPAQAIEITSSQIASQTALEIAPRRLVAPLNGLRQTTLFGREAPVPQSQANKRYSYAREEPPTHHELDEEALQTWVYPMNIGTIRDYQYNIVHRGLFHNLLVALPTGLGKTFIAATVMLNWLRWTKKSQVLFVAPTKPLVSQQVEACLNIAGIPRSQTTLLTGDTPPALRQQEWETKRVFFMTPQTVVNDLAKGIADPKRIVLVIFDEAHRATGGYAYVEIVKFIRRFNTSFRILALTATPGATVEAVQKVIDSLEISKVEIRTENSLDIRQFVHLRNVEKRVLRDNRDILVCTDLFSKAVQPVLDKLNQQNAYWSRDPMKLSLYGLTQARSEWSRSQAGRNATGPVRGMVNTLFMTLTSLARPVDLLKYHGIRPFYVLLKDFKNDATTKTKKQVTDHPSFVKLMDTLRNWTDDREYIGHPKLEFLRERVLNHFLDAGEGTDASGSKTRIMVFAHWRDSAEDIVRVLKLSSPMIRPHVFVGQAAAKNSEAMDQKKQLEVVQKFKAGEYNTLVATSIGEEGLDIGEVDLIVCYDSKASPIRMLQRMGRTGRKRQGNILLLMMAGKEEDDSEKAKDAYNKMQEKIANGDEFNFHTDLARRIVPRGLDPKVDKKEVEIPIENSQPDLPEPKRGGRAPKKQPKKFHMPDGVMDGFVKASTMKGGDVDELGNTRVKARKTKKPAYVDPTEERVSANQVYLSQQEEKNLERQYQNVHDEDGDLEIPPLDLGAHPASQRVLLPTKYIPSSRASLAFVGTMNAIHDADHLRIEAFKRNYHASNFDGWRSADEDSEVEVVNGGDYEDPATPARSRNRISDMVMEADESSPPPTDPRMRIATQGINLGTQHTDGFDEPEDEQLDSELLSFIADDNEEVQVFSSSLPGRPRKPVKLFSDSQDYDDDPRHNQHGYANEDDEEDDLPDIGALLKKPGHRISRGQATAKVAASSSDSEDDEVVRQPQRRRLVVEDSETD</sequence>
<dbReference type="PROSITE" id="PS00354">
    <property type="entry name" value="HMGI_Y"/>
    <property type="match status" value="1"/>
</dbReference>
<evidence type="ECO:0000313" key="17">
    <source>
        <dbReference type="EMBL" id="KAK8225907.1"/>
    </source>
</evidence>
<keyword evidence="7" id="KW-0378">Hydrolase</keyword>
<dbReference type="Pfam" id="PF00271">
    <property type="entry name" value="Helicase_C"/>
    <property type="match status" value="1"/>
</dbReference>
<dbReference type="PANTHER" id="PTHR14025:SF20">
    <property type="entry name" value="FANCONI ANEMIA GROUP M PROTEIN"/>
    <property type="match status" value="1"/>
</dbReference>
<feature type="region of interest" description="Disordered" evidence="14">
    <location>
        <begin position="1081"/>
        <end position="1117"/>
    </location>
</feature>
<dbReference type="InterPro" id="IPR044749">
    <property type="entry name" value="FANCM_DEXDc"/>
</dbReference>